<sequence>MATSFSFGGGKRRGGGRNFRRNNDPYAHIRRNQRIRVPQIRVISPEGKQLGVLQTDKALSLAQQFNLDLVEVAPHASPPVCRIMDFGKYVYEEQKKSSNSKVTASKIKEVELSPRIDDHDLITKLRHAEEFLNEGSKVKLRLKFRGREMAHTEIGFQVMKRAIEEISGMGHADSEPKLNGRQINVMITPHPSNKRKLKYFTPKAKPASEPEPESKPDLSALAEGSGDDA</sequence>
<evidence type="ECO:0000256" key="2">
    <source>
        <dbReference type="ARBA" id="ARBA00022540"/>
    </source>
</evidence>
<dbReference type="Pfam" id="PF00707">
    <property type="entry name" value="IF3_C"/>
    <property type="match status" value="1"/>
</dbReference>
<evidence type="ECO:0000256" key="3">
    <source>
        <dbReference type="ARBA" id="ARBA00022917"/>
    </source>
</evidence>
<name>A0AAF0CPU0_9BACT</name>
<comment type="subunit">
    <text evidence="4 6">Monomer.</text>
</comment>
<dbReference type="FunFam" id="3.10.20.80:FF:000001">
    <property type="entry name" value="Translation initiation factor IF-3"/>
    <property type="match status" value="1"/>
</dbReference>
<dbReference type="SUPFAM" id="SSF54364">
    <property type="entry name" value="Translation initiation factor IF3, N-terminal domain"/>
    <property type="match status" value="1"/>
</dbReference>
<keyword evidence="3 4" id="KW-0648">Protein biosynthesis</keyword>
<dbReference type="InterPro" id="IPR036788">
    <property type="entry name" value="T_IF-3_C_sf"/>
</dbReference>
<evidence type="ECO:0000259" key="9">
    <source>
        <dbReference type="Pfam" id="PF05198"/>
    </source>
</evidence>
<evidence type="ECO:0000259" key="8">
    <source>
        <dbReference type="Pfam" id="PF00707"/>
    </source>
</evidence>
<keyword evidence="11" id="KW-1185">Reference proteome</keyword>
<proteinExistence type="inferred from homology"/>
<feature type="region of interest" description="Disordered" evidence="7">
    <location>
        <begin position="1"/>
        <end position="27"/>
    </location>
</feature>
<evidence type="ECO:0000256" key="6">
    <source>
        <dbReference type="RuleBase" id="RU000646"/>
    </source>
</evidence>
<dbReference type="Gene3D" id="3.10.20.80">
    <property type="entry name" value="Translation initiation factor 3 (IF-3), N-terminal domain"/>
    <property type="match status" value="1"/>
</dbReference>
<dbReference type="InterPro" id="IPR019815">
    <property type="entry name" value="Translation_initiation_fac_3_C"/>
</dbReference>
<dbReference type="EMBL" id="CP119075">
    <property type="protein sequence ID" value="WED65822.1"/>
    <property type="molecule type" value="Genomic_DNA"/>
</dbReference>
<protein>
    <recommendedName>
        <fullName evidence="4 5">Translation initiation factor IF-3</fullName>
    </recommendedName>
</protein>
<dbReference type="HAMAP" id="MF_00080">
    <property type="entry name" value="IF_3"/>
    <property type="match status" value="1"/>
</dbReference>
<dbReference type="GO" id="GO:0003743">
    <property type="term" value="F:translation initiation factor activity"/>
    <property type="evidence" value="ECO:0007669"/>
    <property type="project" value="UniProtKB-UniRule"/>
</dbReference>
<dbReference type="KEGG" id="slom:PXH66_03040"/>
<dbReference type="NCBIfam" id="TIGR00168">
    <property type="entry name" value="infC"/>
    <property type="match status" value="1"/>
</dbReference>
<dbReference type="PANTHER" id="PTHR10938:SF0">
    <property type="entry name" value="TRANSLATION INITIATION FACTOR IF-3, MITOCHONDRIAL"/>
    <property type="match status" value="1"/>
</dbReference>
<feature type="domain" description="Translation initiation factor 3 N-terminal" evidence="9">
    <location>
        <begin position="32"/>
        <end position="98"/>
    </location>
</feature>
<dbReference type="Pfam" id="PF05198">
    <property type="entry name" value="IF3_N"/>
    <property type="match status" value="1"/>
</dbReference>
<dbReference type="GO" id="GO:0016020">
    <property type="term" value="C:membrane"/>
    <property type="evidence" value="ECO:0007669"/>
    <property type="project" value="TreeGrafter"/>
</dbReference>
<feature type="compositionally biased region" description="Basic residues" evidence="7">
    <location>
        <begin position="10"/>
        <end position="20"/>
    </location>
</feature>
<dbReference type="GO" id="GO:0032790">
    <property type="term" value="P:ribosome disassembly"/>
    <property type="evidence" value="ECO:0007669"/>
    <property type="project" value="TreeGrafter"/>
</dbReference>
<evidence type="ECO:0000256" key="5">
    <source>
        <dbReference type="NCBIfam" id="TIGR00168"/>
    </source>
</evidence>
<dbReference type="SUPFAM" id="SSF55200">
    <property type="entry name" value="Translation initiation factor IF3, C-terminal domain"/>
    <property type="match status" value="1"/>
</dbReference>
<dbReference type="FunFam" id="3.30.110.10:FF:000001">
    <property type="entry name" value="Translation initiation factor IF-3"/>
    <property type="match status" value="1"/>
</dbReference>
<gene>
    <name evidence="4 10" type="primary">infC</name>
    <name evidence="10" type="ORF">PXH66_03040</name>
</gene>
<dbReference type="RefSeq" id="WP_330930352.1">
    <property type="nucleotide sequence ID" value="NZ_CP119075.1"/>
</dbReference>
<evidence type="ECO:0000256" key="1">
    <source>
        <dbReference type="ARBA" id="ARBA00005439"/>
    </source>
</evidence>
<evidence type="ECO:0000256" key="4">
    <source>
        <dbReference type="HAMAP-Rule" id="MF_00080"/>
    </source>
</evidence>
<comment type="subcellular location">
    <subcellularLocation>
        <location evidence="4 6">Cytoplasm</location>
    </subcellularLocation>
</comment>
<evidence type="ECO:0000313" key="11">
    <source>
        <dbReference type="Proteomes" id="UP001218638"/>
    </source>
</evidence>
<dbReference type="GO" id="GO:0043022">
    <property type="term" value="F:ribosome binding"/>
    <property type="evidence" value="ECO:0007669"/>
    <property type="project" value="UniProtKB-ARBA"/>
</dbReference>
<keyword evidence="2 4" id="KW-0396">Initiation factor</keyword>
<feature type="domain" description="Translation initiation factor 3 C-terminal" evidence="8">
    <location>
        <begin position="106"/>
        <end position="189"/>
    </location>
</feature>
<keyword evidence="4" id="KW-0963">Cytoplasm</keyword>
<dbReference type="PANTHER" id="PTHR10938">
    <property type="entry name" value="TRANSLATION INITIATION FACTOR IF-3"/>
    <property type="match status" value="1"/>
</dbReference>
<dbReference type="InterPro" id="IPR001288">
    <property type="entry name" value="Translation_initiation_fac_3"/>
</dbReference>
<dbReference type="InterPro" id="IPR019814">
    <property type="entry name" value="Translation_initiation_fac_3_N"/>
</dbReference>
<comment type="similarity">
    <text evidence="1 4 6">Belongs to the IF-3 family.</text>
</comment>
<accession>A0AAF0CPU0</accession>
<evidence type="ECO:0000313" key="10">
    <source>
        <dbReference type="EMBL" id="WED65822.1"/>
    </source>
</evidence>
<evidence type="ECO:0000256" key="7">
    <source>
        <dbReference type="SAM" id="MobiDB-lite"/>
    </source>
</evidence>
<dbReference type="Gene3D" id="3.30.110.10">
    <property type="entry name" value="Translation initiation factor 3 (IF-3), C-terminal domain"/>
    <property type="match status" value="1"/>
</dbReference>
<dbReference type="GO" id="GO:0005829">
    <property type="term" value="C:cytosol"/>
    <property type="evidence" value="ECO:0007669"/>
    <property type="project" value="TreeGrafter"/>
</dbReference>
<comment type="function">
    <text evidence="4 6">IF-3 binds to the 30S ribosomal subunit and shifts the equilibrium between 70S ribosomes and their 50S and 30S subunits in favor of the free subunits, thus enhancing the availability of 30S subunits on which protein synthesis initiation begins.</text>
</comment>
<dbReference type="PROSITE" id="PS00938">
    <property type="entry name" value="IF3"/>
    <property type="match status" value="1"/>
</dbReference>
<feature type="region of interest" description="Disordered" evidence="7">
    <location>
        <begin position="202"/>
        <end position="229"/>
    </location>
</feature>
<dbReference type="Proteomes" id="UP001218638">
    <property type="component" value="Chromosome"/>
</dbReference>
<organism evidence="10 11">
    <name type="scientific">Synoicihabitans lomoniglobus</name>
    <dbReference type="NCBI Taxonomy" id="2909285"/>
    <lineage>
        <taxon>Bacteria</taxon>
        <taxon>Pseudomonadati</taxon>
        <taxon>Verrucomicrobiota</taxon>
        <taxon>Opitutia</taxon>
        <taxon>Opitutales</taxon>
        <taxon>Opitutaceae</taxon>
        <taxon>Synoicihabitans</taxon>
    </lineage>
</organism>
<feature type="compositionally biased region" description="Basic and acidic residues" evidence="7">
    <location>
        <begin position="206"/>
        <end position="216"/>
    </location>
</feature>
<dbReference type="AlphaFoldDB" id="A0AAF0CPU0"/>
<reference evidence="10" key="1">
    <citation type="submission" date="2023-03" db="EMBL/GenBank/DDBJ databases">
        <title>Lomoglobus Profundus gen. nov., sp. nov., a novel member of the phylum Verrucomicrobia, isolated from deep-marine sediment of South China Sea.</title>
        <authorList>
            <person name="Ahmad T."/>
            <person name="Ishaq S.E."/>
            <person name="Wang F."/>
        </authorList>
    </citation>
    <scope>NUCLEOTIDE SEQUENCE</scope>
    <source>
        <strain evidence="10">LMO-M01</strain>
    </source>
</reference>
<dbReference type="InterPro" id="IPR019813">
    <property type="entry name" value="Translation_initiation_fac3_CS"/>
</dbReference>
<dbReference type="InterPro" id="IPR036787">
    <property type="entry name" value="T_IF-3_N_sf"/>
</dbReference>